<sequence>MNEIYKLSTEYIALCDLLKSCSVCSSGGEAKHFIAEGNVAVNGVQELRKTCKIRAGQVVSGQGFTIKVVAA</sequence>
<name>A0A318JFQ1_9NEIS</name>
<dbReference type="PROSITE" id="PS50889">
    <property type="entry name" value="S4"/>
    <property type="match status" value="1"/>
</dbReference>
<dbReference type="RefSeq" id="WP_110313344.1">
    <property type="nucleotide sequence ID" value="NZ_QJKC01000008.1"/>
</dbReference>
<dbReference type="OrthoDB" id="9802835at2"/>
<dbReference type="AlphaFoldDB" id="A0A318JFQ1"/>
<dbReference type="Gene3D" id="3.10.290.10">
    <property type="entry name" value="RNA-binding S4 domain"/>
    <property type="match status" value="1"/>
</dbReference>
<protein>
    <submittedName>
        <fullName evidence="2">Ribosome-associated protein</fullName>
    </submittedName>
</protein>
<organism evidence="2 3">
    <name type="scientific">Aquitalea magnusonii</name>
    <dbReference type="NCBI Taxonomy" id="332411"/>
    <lineage>
        <taxon>Bacteria</taxon>
        <taxon>Pseudomonadati</taxon>
        <taxon>Pseudomonadota</taxon>
        <taxon>Betaproteobacteria</taxon>
        <taxon>Neisseriales</taxon>
        <taxon>Chromobacteriaceae</taxon>
        <taxon>Aquitalea</taxon>
    </lineage>
</organism>
<reference evidence="2 3" key="1">
    <citation type="submission" date="2018-05" db="EMBL/GenBank/DDBJ databases">
        <title>Genomic Encyclopedia of Type Strains, Phase IV (KMG-IV): sequencing the most valuable type-strain genomes for metagenomic binning, comparative biology and taxonomic classification.</title>
        <authorList>
            <person name="Goeker M."/>
        </authorList>
    </citation>
    <scope>NUCLEOTIDE SEQUENCE [LARGE SCALE GENOMIC DNA]</scope>
    <source>
        <strain evidence="2 3">DSM 25134</strain>
    </source>
</reference>
<proteinExistence type="predicted"/>
<dbReference type="Proteomes" id="UP000248395">
    <property type="component" value="Unassembled WGS sequence"/>
</dbReference>
<accession>A0A318JFQ1</accession>
<evidence type="ECO:0000313" key="2">
    <source>
        <dbReference type="EMBL" id="PXX47958.1"/>
    </source>
</evidence>
<evidence type="ECO:0000313" key="3">
    <source>
        <dbReference type="Proteomes" id="UP000248395"/>
    </source>
</evidence>
<dbReference type="Pfam" id="PF13275">
    <property type="entry name" value="S4_2"/>
    <property type="match status" value="1"/>
</dbReference>
<comment type="caution">
    <text evidence="2">The sequence shown here is derived from an EMBL/GenBank/DDBJ whole genome shotgun (WGS) entry which is preliminary data.</text>
</comment>
<dbReference type="InterPro" id="IPR036986">
    <property type="entry name" value="S4_RNA-bd_sf"/>
</dbReference>
<dbReference type="SUPFAM" id="SSF55174">
    <property type="entry name" value="Alpha-L RNA-binding motif"/>
    <property type="match status" value="1"/>
</dbReference>
<keyword evidence="1" id="KW-0694">RNA-binding</keyword>
<dbReference type="GO" id="GO:0003723">
    <property type="term" value="F:RNA binding"/>
    <property type="evidence" value="ECO:0007669"/>
    <property type="project" value="UniProtKB-KW"/>
</dbReference>
<evidence type="ECO:0000256" key="1">
    <source>
        <dbReference type="PROSITE-ProRule" id="PRU00182"/>
    </source>
</evidence>
<dbReference type="EMBL" id="QJKC01000008">
    <property type="protein sequence ID" value="PXX47958.1"/>
    <property type="molecule type" value="Genomic_DNA"/>
</dbReference>
<gene>
    <name evidence="2" type="ORF">DFR38_10844</name>
</gene>
<keyword evidence="3" id="KW-1185">Reference proteome</keyword>